<proteinExistence type="predicted"/>
<comment type="caution">
    <text evidence="1">The sequence shown here is derived from an EMBL/GenBank/DDBJ whole genome shotgun (WGS) entry which is preliminary data.</text>
</comment>
<organism evidence="1 2">
    <name type="scientific">Racocetra persica</name>
    <dbReference type="NCBI Taxonomy" id="160502"/>
    <lineage>
        <taxon>Eukaryota</taxon>
        <taxon>Fungi</taxon>
        <taxon>Fungi incertae sedis</taxon>
        <taxon>Mucoromycota</taxon>
        <taxon>Glomeromycotina</taxon>
        <taxon>Glomeromycetes</taxon>
        <taxon>Diversisporales</taxon>
        <taxon>Gigasporaceae</taxon>
        <taxon>Racocetra</taxon>
    </lineage>
</organism>
<dbReference type="Proteomes" id="UP000789920">
    <property type="component" value="Unassembled WGS sequence"/>
</dbReference>
<evidence type="ECO:0000313" key="1">
    <source>
        <dbReference type="EMBL" id="CAG8698091.1"/>
    </source>
</evidence>
<name>A0ACA9PBW2_9GLOM</name>
<gene>
    <name evidence="1" type="ORF">RPERSI_LOCUS9883</name>
</gene>
<protein>
    <submittedName>
        <fullName evidence="1">3220_t:CDS:1</fullName>
    </submittedName>
</protein>
<feature type="non-terminal residue" evidence="1">
    <location>
        <position position="167"/>
    </location>
</feature>
<reference evidence="1" key="1">
    <citation type="submission" date="2021-06" db="EMBL/GenBank/DDBJ databases">
        <authorList>
            <person name="Kallberg Y."/>
            <person name="Tangrot J."/>
            <person name="Rosling A."/>
        </authorList>
    </citation>
    <scope>NUCLEOTIDE SEQUENCE</scope>
    <source>
        <strain evidence="1">MA461A</strain>
    </source>
</reference>
<accession>A0ACA9PBW2</accession>
<evidence type="ECO:0000313" key="2">
    <source>
        <dbReference type="Proteomes" id="UP000789920"/>
    </source>
</evidence>
<dbReference type="EMBL" id="CAJVQC010019060">
    <property type="protein sequence ID" value="CAG8698091.1"/>
    <property type="molecule type" value="Genomic_DNA"/>
</dbReference>
<sequence>MTELESSVISIIRLFTRTFDWPQCKECTSSGTSCVFDASPKKRGPKRKLPLGNADLESNDPMHHKVRIQRNITMEILIQALDDPTKDLMIKLQDLFNMLVGAGLYNLESPTSSENEEGAALPLYVNAFYNVPTGNDQIDAIGSQNIEMSIKDVVDNFTNKIKEILSK</sequence>
<keyword evidence="2" id="KW-1185">Reference proteome</keyword>